<name>A0A1W1VTV8_9FIRM</name>
<organism evidence="1 2">
    <name type="scientific">Thermanaeromonas toyohensis ToBE</name>
    <dbReference type="NCBI Taxonomy" id="698762"/>
    <lineage>
        <taxon>Bacteria</taxon>
        <taxon>Bacillati</taxon>
        <taxon>Bacillota</taxon>
        <taxon>Clostridia</taxon>
        <taxon>Neomoorellales</taxon>
        <taxon>Neomoorellaceae</taxon>
        <taxon>Thermanaeromonas</taxon>
    </lineage>
</organism>
<keyword evidence="2" id="KW-1185">Reference proteome</keyword>
<evidence type="ECO:0000313" key="1">
    <source>
        <dbReference type="EMBL" id="SMB96788.1"/>
    </source>
</evidence>
<sequence>MPTTNLMGYRSLLGGTIRMTKTAYERLRRAIKREVVTPNGSTGVGEYLDFAYRDGVLYVRGSNTTRDNLFDRVVGLLARCKDIDGIDKLDHMDLNDGIPGRFGRYYVDCGQWCYVAGKIPGPPRAGSRAWNEAKLPKMIFLVKWR</sequence>
<dbReference type="STRING" id="698762.SAMN00808754_1651"/>
<dbReference type="AlphaFoldDB" id="A0A1W1VTV8"/>
<proteinExistence type="predicted"/>
<protein>
    <submittedName>
        <fullName evidence="1">Uncharacterized protein</fullName>
    </submittedName>
</protein>
<reference evidence="1 2" key="1">
    <citation type="submission" date="2017-04" db="EMBL/GenBank/DDBJ databases">
        <authorList>
            <person name="Afonso C.L."/>
            <person name="Miller P.J."/>
            <person name="Scott M.A."/>
            <person name="Spackman E."/>
            <person name="Goraichik I."/>
            <person name="Dimitrov K.M."/>
            <person name="Suarez D.L."/>
            <person name="Swayne D.E."/>
        </authorList>
    </citation>
    <scope>NUCLEOTIDE SEQUENCE [LARGE SCALE GENOMIC DNA]</scope>
    <source>
        <strain evidence="1 2">ToBE</strain>
    </source>
</reference>
<evidence type="ECO:0000313" key="2">
    <source>
        <dbReference type="Proteomes" id="UP000192569"/>
    </source>
</evidence>
<gene>
    <name evidence="1" type="ORF">SAMN00808754_1651</name>
</gene>
<dbReference type="EMBL" id="LT838272">
    <property type="protein sequence ID" value="SMB96788.1"/>
    <property type="molecule type" value="Genomic_DNA"/>
</dbReference>
<dbReference type="Proteomes" id="UP000192569">
    <property type="component" value="Chromosome I"/>
</dbReference>
<accession>A0A1W1VTV8</accession>